<evidence type="ECO:0000313" key="11">
    <source>
        <dbReference type="Proteomes" id="UP000827721"/>
    </source>
</evidence>
<accession>A0ABQ8HVB9</accession>
<evidence type="ECO:0000259" key="9">
    <source>
        <dbReference type="PROSITE" id="PS51296"/>
    </source>
</evidence>
<evidence type="ECO:0000256" key="2">
    <source>
        <dbReference type="ARBA" id="ARBA00022723"/>
    </source>
</evidence>
<feature type="region of interest" description="Disordered" evidence="8">
    <location>
        <begin position="49"/>
        <end position="68"/>
    </location>
</feature>
<feature type="region of interest" description="Disordered" evidence="8">
    <location>
        <begin position="74"/>
        <end position="94"/>
    </location>
</feature>
<keyword evidence="6" id="KW-0411">Iron-sulfur</keyword>
<protein>
    <recommendedName>
        <fullName evidence="9">Rieske domain-containing protein</fullName>
    </recommendedName>
</protein>
<keyword evidence="4" id="KW-0560">Oxidoreductase</keyword>
<dbReference type="PANTHER" id="PTHR43456">
    <property type="entry name" value="RIESKE (2FE-2S) DOMAIN-CONTAINING PROTEIN"/>
    <property type="match status" value="1"/>
</dbReference>
<dbReference type="InterPro" id="IPR012748">
    <property type="entry name" value="Rieske-like_NirD"/>
</dbReference>
<keyword evidence="1" id="KW-0001">2Fe-2S</keyword>
<dbReference type="InterPro" id="IPR036922">
    <property type="entry name" value="Rieske_2Fe-2S_sf"/>
</dbReference>
<evidence type="ECO:0000256" key="7">
    <source>
        <dbReference type="ARBA" id="ARBA00023063"/>
    </source>
</evidence>
<feature type="compositionally biased region" description="Polar residues" evidence="8">
    <location>
        <begin position="1"/>
        <end position="23"/>
    </location>
</feature>
<evidence type="ECO:0000256" key="3">
    <source>
        <dbReference type="ARBA" id="ARBA00022946"/>
    </source>
</evidence>
<keyword evidence="3" id="KW-0809">Transit peptide</keyword>
<dbReference type="PANTHER" id="PTHR43456:SF2">
    <property type="entry name" value="RIESKE (2FE-2S) DOMAIN-CONTAINING PROTEIN"/>
    <property type="match status" value="1"/>
</dbReference>
<gene>
    <name evidence="10" type="ORF">JRO89_XS07G0274700</name>
</gene>
<dbReference type="EMBL" id="JAFEMO010000007">
    <property type="protein sequence ID" value="KAH7568312.1"/>
    <property type="molecule type" value="Genomic_DNA"/>
</dbReference>
<keyword evidence="11" id="KW-1185">Reference proteome</keyword>
<keyword evidence="5" id="KW-0408">Iron</keyword>
<evidence type="ECO:0000256" key="4">
    <source>
        <dbReference type="ARBA" id="ARBA00023002"/>
    </source>
</evidence>
<dbReference type="SUPFAM" id="SSF50022">
    <property type="entry name" value="ISP domain"/>
    <property type="match status" value="1"/>
</dbReference>
<comment type="caution">
    <text evidence="10">The sequence shown here is derived from an EMBL/GenBank/DDBJ whole genome shotgun (WGS) entry which is preliminary data.</text>
</comment>
<keyword evidence="7" id="KW-0534">Nitrate assimilation</keyword>
<organism evidence="10 11">
    <name type="scientific">Xanthoceras sorbifolium</name>
    <dbReference type="NCBI Taxonomy" id="99658"/>
    <lineage>
        <taxon>Eukaryota</taxon>
        <taxon>Viridiplantae</taxon>
        <taxon>Streptophyta</taxon>
        <taxon>Embryophyta</taxon>
        <taxon>Tracheophyta</taxon>
        <taxon>Spermatophyta</taxon>
        <taxon>Magnoliopsida</taxon>
        <taxon>eudicotyledons</taxon>
        <taxon>Gunneridae</taxon>
        <taxon>Pentapetalae</taxon>
        <taxon>rosids</taxon>
        <taxon>malvids</taxon>
        <taxon>Sapindales</taxon>
        <taxon>Sapindaceae</taxon>
        <taxon>Xanthoceroideae</taxon>
        <taxon>Xanthoceras</taxon>
    </lineage>
</organism>
<evidence type="ECO:0000256" key="5">
    <source>
        <dbReference type="ARBA" id="ARBA00023004"/>
    </source>
</evidence>
<dbReference type="InterPro" id="IPR017941">
    <property type="entry name" value="Rieske_2Fe-2S"/>
</dbReference>
<dbReference type="Pfam" id="PF13806">
    <property type="entry name" value="Rieske_2"/>
    <property type="match status" value="1"/>
</dbReference>
<reference evidence="10 11" key="1">
    <citation type="submission" date="2021-02" db="EMBL/GenBank/DDBJ databases">
        <title>Plant Genome Project.</title>
        <authorList>
            <person name="Zhang R.-G."/>
        </authorList>
    </citation>
    <scope>NUCLEOTIDE SEQUENCE [LARGE SCALE GENOMIC DNA]</scope>
    <source>
        <tissue evidence="10">Leaves</tissue>
    </source>
</reference>
<dbReference type="PROSITE" id="PS51296">
    <property type="entry name" value="RIESKE"/>
    <property type="match status" value="1"/>
</dbReference>
<keyword evidence="2" id="KW-0479">Metal-binding</keyword>
<sequence length="300" mass="33197">MATTPSPFPQNYSFIPPHTTTPRQLFPTPNHHRHRHRSTTRALPLNLRFAPPTNAPTWGTRRRRRRRTVEETCKAAEVSVTEEPSPSGGGGGDNWVPVVPLSALPKGERRVILQGGETILLLWYRDEIFAIENRSPAEGAYTEGLINAKLTKEGCIVCPSTESTFDLRTGAIREWYPKNPVLRALTPASRLYVYPVKTDEENIYINMRGILGSDASAEIVFSGKAQPGVTASDVNVEVVRMVVDEDVGGFGFTERNEIINGKAAVIGFLLLLDFELLTGEGLLKGTGFLNLLYTISNFFK</sequence>
<dbReference type="Proteomes" id="UP000827721">
    <property type="component" value="Unassembled WGS sequence"/>
</dbReference>
<feature type="region of interest" description="Disordered" evidence="8">
    <location>
        <begin position="1"/>
        <end position="34"/>
    </location>
</feature>
<evidence type="ECO:0000313" key="10">
    <source>
        <dbReference type="EMBL" id="KAH7568312.1"/>
    </source>
</evidence>
<dbReference type="SUPFAM" id="SSF103511">
    <property type="entry name" value="Chlorophyll a-b binding protein"/>
    <property type="match status" value="1"/>
</dbReference>
<name>A0ABQ8HVB9_9ROSI</name>
<evidence type="ECO:0000256" key="1">
    <source>
        <dbReference type="ARBA" id="ARBA00022714"/>
    </source>
</evidence>
<dbReference type="CDD" id="cd03467">
    <property type="entry name" value="Rieske"/>
    <property type="match status" value="1"/>
</dbReference>
<evidence type="ECO:0000256" key="6">
    <source>
        <dbReference type="ARBA" id="ARBA00023014"/>
    </source>
</evidence>
<proteinExistence type="predicted"/>
<evidence type="ECO:0000256" key="8">
    <source>
        <dbReference type="SAM" id="MobiDB-lite"/>
    </source>
</evidence>
<feature type="domain" description="Rieske" evidence="9">
    <location>
        <begin position="96"/>
        <end position="205"/>
    </location>
</feature>
<dbReference type="Gene3D" id="2.102.10.10">
    <property type="entry name" value="Rieske [2Fe-2S] iron-sulphur domain"/>
    <property type="match status" value="1"/>
</dbReference>